<dbReference type="AlphaFoldDB" id="A0A7W9EJB2"/>
<feature type="transmembrane region" description="Helical" evidence="1">
    <location>
        <begin position="21"/>
        <end position="41"/>
    </location>
</feature>
<evidence type="ECO:0000313" key="2">
    <source>
        <dbReference type="EMBL" id="MBB5700047.1"/>
    </source>
</evidence>
<name>A0A7W9EJB2_9SPHN</name>
<keyword evidence="1" id="KW-0812">Transmembrane</keyword>
<feature type="transmembrane region" description="Helical" evidence="1">
    <location>
        <begin position="61"/>
        <end position="85"/>
    </location>
</feature>
<dbReference type="EMBL" id="JACIJJ010000007">
    <property type="protein sequence ID" value="MBB5700047.1"/>
    <property type="molecule type" value="Genomic_DNA"/>
</dbReference>
<dbReference type="Proteomes" id="UP000557739">
    <property type="component" value="Unassembled WGS sequence"/>
</dbReference>
<keyword evidence="1" id="KW-1133">Transmembrane helix</keyword>
<evidence type="ECO:0000313" key="3">
    <source>
        <dbReference type="Proteomes" id="UP000557739"/>
    </source>
</evidence>
<proteinExistence type="predicted"/>
<protein>
    <submittedName>
        <fullName evidence="2">Uncharacterized protein</fullName>
    </submittedName>
</protein>
<keyword evidence="1" id="KW-0472">Membrane</keyword>
<comment type="caution">
    <text evidence="2">The sequence shown here is derived from an EMBL/GenBank/DDBJ whole genome shotgun (WGS) entry which is preliminary data.</text>
</comment>
<evidence type="ECO:0000256" key="1">
    <source>
        <dbReference type="SAM" id="Phobius"/>
    </source>
</evidence>
<keyword evidence="3" id="KW-1185">Reference proteome</keyword>
<organism evidence="2 3">
    <name type="scientific">Sphingomonas yantingensis</name>
    <dbReference type="NCBI Taxonomy" id="1241761"/>
    <lineage>
        <taxon>Bacteria</taxon>
        <taxon>Pseudomonadati</taxon>
        <taxon>Pseudomonadota</taxon>
        <taxon>Alphaproteobacteria</taxon>
        <taxon>Sphingomonadales</taxon>
        <taxon>Sphingomonadaceae</taxon>
        <taxon>Sphingomonas</taxon>
    </lineage>
</organism>
<dbReference type="RefSeq" id="WP_184030970.1">
    <property type="nucleotide sequence ID" value="NZ_JACIJJ010000007.1"/>
</dbReference>
<accession>A0A7W9EJB2</accession>
<feature type="transmembrane region" description="Helical" evidence="1">
    <location>
        <begin position="97"/>
        <end position="117"/>
    </location>
</feature>
<sequence length="121" mass="12250">MGVYRRVVSIGRANHSSLIGAVTGAFATLPALVTAIMSAGAGHGDYIAARLLFPLSMLLSWVEGSGVGPLGMMAGLLQFPLYGVLVARALKTGPDRAAIVAAAAHLTAVIACFGGLLPDFA</sequence>
<reference evidence="2 3" key="1">
    <citation type="submission" date="2020-08" db="EMBL/GenBank/DDBJ databases">
        <title>Genomic Encyclopedia of Type Strains, Phase IV (KMG-IV): sequencing the most valuable type-strain genomes for metagenomic binning, comparative biology and taxonomic classification.</title>
        <authorList>
            <person name="Goeker M."/>
        </authorList>
    </citation>
    <scope>NUCLEOTIDE SEQUENCE [LARGE SCALE GENOMIC DNA]</scope>
    <source>
        <strain evidence="2 3">DSM 27244</strain>
    </source>
</reference>
<gene>
    <name evidence="2" type="ORF">FHR19_003427</name>
</gene>